<gene>
    <name evidence="1" type="ORF">EPI10_011248</name>
</gene>
<comment type="caution">
    <text evidence="1">The sequence shown here is derived from an EMBL/GenBank/DDBJ whole genome shotgun (WGS) entry which is preliminary data.</text>
</comment>
<dbReference type="GO" id="GO:0003964">
    <property type="term" value="F:RNA-directed DNA polymerase activity"/>
    <property type="evidence" value="ECO:0007669"/>
    <property type="project" value="UniProtKB-KW"/>
</dbReference>
<dbReference type="EMBL" id="SMMG02000004">
    <property type="protein sequence ID" value="KAA3477354.1"/>
    <property type="molecule type" value="Genomic_DNA"/>
</dbReference>
<proteinExistence type="predicted"/>
<name>A0A5B6W7X6_9ROSI</name>
<evidence type="ECO:0000313" key="1">
    <source>
        <dbReference type="EMBL" id="KAA3477354.1"/>
    </source>
</evidence>
<keyword evidence="1" id="KW-0808">Transferase</keyword>
<keyword evidence="2" id="KW-1185">Reference proteome</keyword>
<organism evidence="1 2">
    <name type="scientific">Gossypium australe</name>
    <dbReference type="NCBI Taxonomy" id="47621"/>
    <lineage>
        <taxon>Eukaryota</taxon>
        <taxon>Viridiplantae</taxon>
        <taxon>Streptophyta</taxon>
        <taxon>Embryophyta</taxon>
        <taxon>Tracheophyta</taxon>
        <taxon>Spermatophyta</taxon>
        <taxon>Magnoliopsida</taxon>
        <taxon>eudicotyledons</taxon>
        <taxon>Gunneridae</taxon>
        <taxon>Pentapetalae</taxon>
        <taxon>rosids</taxon>
        <taxon>malvids</taxon>
        <taxon>Malvales</taxon>
        <taxon>Malvaceae</taxon>
        <taxon>Malvoideae</taxon>
        <taxon>Gossypium</taxon>
    </lineage>
</organism>
<dbReference type="Proteomes" id="UP000325315">
    <property type="component" value="Unassembled WGS sequence"/>
</dbReference>
<keyword evidence="1" id="KW-0695">RNA-directed DNA polymerase</keyword>
<protein>
    <submittedName>
        <fullName evidence="1">Reverse transcriptase</fullName>
    </submittedName>
</protein>
<dbReference type="AlphaFoldDB" id="A0A5B6W7X6"/>
<sequence>MCPLKASGEDVGGDVVRFCIAILKGENPRNMFHFKPIILCNAIYKVASKVLVNRFQEVLHLCIDEV</sequence>
<reference evidence="2" key="1">
    <citation type="journal article" date="2019" name="Plant Biotechnol. J.">
        <title>Genome sequencing of the Australian wild diploid species Gossypium australe highlights disease resistance and delayed gland morphogenesis.</title>
        <authorList>
            <person name="Cai Y."/>
            <person name="Cai X."/>
            <person name="Wang Q."/>
            <person name="Wang P."/>
            <person name="Zhang Y."/>
            <person name="Cai C."/>
            <person name="Xu Y."/>
            <person name="Wang K."/>
            <person name="Zhou Z."/>
            <person name="Wang C."/>
            <person name="Geng S."/>
            <person name="Li B."/>
            <person name="Dong Q."/>
            <person name="Hou Y."/>
            <person name="Wang H."/>
            <person name="Ai P."/>
            <person name="Liu Z."/>
            <person name="Yi F."/>
            <person name="Sun M."/>
            <person name="An G."/>
            <person name="Cheng J."/>
            <person name="Zhang Y."/>
            <person name="Shi Q."/>
            <person name="Xie Y."/>
            <person name="Shi X."/>
            <person name="Chang Y."/>
            <person name="Huang F."/>
            <person name="Chen Y."/>
            <person name="Hong S."/>
            <person name="Mi L."/>
            <person name="Sun Q."/>
            <person name="Zhang L."/>
            <person name="Zhou B."/>
            <person name="Peng R."/>
            <person name="Zhang X."/>
            <person name="Liu F."/>
        </authorList>
    </citation>
    <scope>NUCLEOTIDE SEQUENCE [LARGE SCALE GENOMIC DNA]</scope>
    <source>
        <strain evidence="2">cv. PA1801</strain>
    </source>
</reference>
<dbReference type="OrthoDB" id="545196at2759"/>
<evidence type="ECO:0000313" key="2">
    <source>
        <dbReference type="Proteomes" id="UP000325315"/>
    </source>
</evidence>
<keyword evidence="1" id="KW-0548">Nucleotidyltransferase</keyword>
<accession>A0A5B6W7X6</accession>